<sequence length="136" mass="14475">MTISGISGVPGVYGAQWTPLRPDQADDARDPAASRNEREGGRSLGDIARQRGVSQADLAAAIRTGRPVPDAVGAAAAEDDEAEQRLQRLSTLLDTREEDLRAASAADVVQRVRDNGIDLSRLRSVLSSGDLVDQRV</sequence>
<dbReference type="Proteomes" id="UP001058271">
    <property type="component" value="Chromosome"/>
</dbReference>
<organism evidence="2 3">
    <name type="scientific">Dactylosporangium roseum</name>
    <dbReference type="NCBI Taxonomy" id="47989"/>
    <lineage>
        <taxon>Bacteria</taxon>
        <taxon>Bacillati</taxon>
        <taxon>Actinomycetota</taxon>
        <taxon>Actinomycetes</taxon>
        <taxon>Micromonosporales</taxon>
        <taxon>Micromonosporaceae</taxon>
        <taxon>Dactylosporangium</taxon>
    </lineage>
</organism>
<proteinExistence type="predicted"/>
<feature type="compositionally biased region" description="Basic and acidic residues" evidence="1">
    <location>
        <begin position="23"/>
        <end position="41"/>
    </location>
</feature>
<protein>
    <submittedName>
        <fullName evidence="2">Uncharacterized protein</fullName>
    </submittedName>
</protein>
<accession>A0ABY5YZR7</accession>
<keyword evidence="3" id="KW-1185">Reference proteome</keyword>
<evidence type="ECO:0000313" key="3">
    <source>
        <dbReference type="Proteomes" id="UP001058271"/>
    </source>
</evidence>
<reference evidence="2" key="1">
    <citation type="submission" date="2021-04" db="EMBL/GenBank/DDBJ databases">
        <title>Biosynthetic gene clusters of Dactylosporangioum roseum.</title>
        <authorList>
            <person name="Hartkoorn R.C."/>
            <person name="Beaudoing E."/>
            <person name="Hot D."/>
            <person name="Moureu S."/>
        </authorList>
    </citation>
    <scope>NUCLEOTIDE SEQUENCE</scope>
    <source>
        <strain evidence="2">NRRL B-16295</strain>
    </source>
</reference>
<dbReference type="EMBL" id="CP073721">
    <property type="protein sequence ID" value="UWZ33734.1"/>
    <property type="molecule type" value="Genomic_DNA"/>
</dbReference>
<feature type="region of interest" description="Disordered" evidence="1">
    <location>
        <begin position="1"/>
        <end position="51"/>
    </location>
</feature>
<gene>
    <name evidence="2" type="ORF">Drose_20840</name>
</gene>
<evidence type="ECO:0000313" key="2">
    <source>
        <dbReference type="EMBL" id="UWZ33734.1"/>
    </source>
</evidence>
<dbReference type="RefSeq" id="WP_260723000.1">
    <property type="nucleotide sequence ID" value="NZ_BAAABS010000057.1"/>
</dbReference>
<evidence type="ECO:0000256" key="1">
    <source>
        <dbReference type="SAM" id="MobiDB-lite"/>
    </source>
</evidence>
<name>A0ABY5YZR7_9ACTN</name>